<reference evidence="2" key="1">
    <citation type="journal article" date="2010" name="PLoS Genet.">
        <title>Genome sequence of the plant growth promoting endophytic bacterium Enterobacter sp. 638.</title>
        <authorList>
            <person name="Taghavi S."/>
            <person name="van der Lelie D."/>
            <person name="Hoffman A."/>
            <person name="Zhang Y.B."/>
            <person name="Walla M.D."/>
            <person name="Vangronsveld J."/>
            <person name="Newman L."/>
            <person name="Monchy S."/>
        </authorList>
    </citation>
    <scope>NUCLEOTIDE SEQUENCE [LARGE SCALE GENOMIC DNA]</scope>
    <source>
        <strain evidence="2">638</strain>
    </source>
</reference>
<organism evidence="1 2">
    <name type="scientific">Enterobacter sp. (strain 638)</name>
    <dbReference type="NCBI Taxonomy" id="399742"/>
    <lineage>
        <taxon>Bacteria</taxon>
        <taxon>Pseudomonadati</taxon>
        <taxon>Pseudomonadota</taxon>
        <taxon>Gammaproteobacteria</taxon>
        <taxon>Enterobacterales</taxon>
        <taxon>Enterobacteriaceae</taxon>
        <taxon>Enterobacter</taxon>
    </lineage>
</organism>
<sequence>MTTTTYPFTGREQKSMTFSPVLDGTVYTCQMKWNIASQRWYLLILNNAGKPVLNTSVVGSTATAGINLIAGIFSATTMIWREKNGQIEVTS</sequence>
<dbReference type="OrthoDB" id="6470473at2"/>
<dbReference type="Proteomes" id="UP000000230">
    <property type="component" value="Chromosome"/>
</dbReference>
<dbReference type="AlphaFoldDB" id="A0A9J9KWY3"/>
<dbReference type="KEGG" id="ent:Ent638_1045"/>
<keyword evidence="2" id="KW-1185">Reference proteome</keyword>
<name>A0A9J9KWY3_ENT38</name>
<evidence type="ECO:0000313" key="2">
    <source>
        <dbReference type="Proteomes" id="UP000000230"/>
    </source>
</evidence>
<evidence type="ECO:0000313" key="1">
    <source>
        <dbReference type="EMBL" id="ABP59727.1"/>
    </source>
</evidence>
<dbReference type="EMBL" id="CP000653">
    <property type="protein sequence ID" value="ABP59727.1"/>
    <property type="molecule type" value="Genomic_DNA"/>
</dbReference>
<proteinExistence type="predicted"/>
<gene>
    <name evidence="1" type="ordered locus">Ent638_1045</name>
</gene>
<protein>
    <submittedName>
        <fullName evidence="1">Uncharacterized protein</fullName>
    </submittedName>
</protein>
<dbReference type="RefSeq" id="WP_012016447.1">
    <property type="nucleotide sequence ID" value="NC_009436.1"/>
</dbReference>
<accession>A0A9J9KWY3</accession>